<comment type="caution">
    <text evidence="1">The sequence shown here is derived from an EMBL/GenBank/DDBJ whole genome shotgun (WGS) entry which is preliminary data.</text>
</comment>
<dbReference type="NCBIfam" id="TIGR02683">
    <property type="entry name" value="upstrm_HI1419"/>
    <property type="match status" value="1"/>
</dbReference>
<evidence type="ECO:0000313" key="2">
    <source>
        <dbReference type="Proteomes" id="UP000539538"/>
    </source>
</evidence>
<protein>
    <submittedName>
        <fullName evidence="1">Addiction module killer protein</fullName>
    </submittedName>
</protein>
<dbReference type="RefSeq" id="WP_183264499.1">
    <property type="nucleotide sequence ID" value="NZ_BAAAVZ010000021.1"/>
</dbReference>
<dbReference type="PIRSF" id="PIRSF028744">
    <property type="entry name" value="Addict_mod_HI1419"/>
    <property type="match status" value="1"/>
</dbReference>
<sequence>MFEVRQTDTFRDWIDGLRDLADRRKVAQRVVRLEAGLFGDVKFFDGIGELRVNFGPGYRVYFVQSGRILIILLCGGDKSNQARDIKRALELAKEV</sequence>
<dbReference type="PANTHER" id="PTHR41791:SF1">
    <property type="entry name" value="SSL7039 PROTEIN"/>
    <property type="match status" value="1"/>
</dbReference>
<dbReference type="PANTHER" id="PTHR41791">
    <property type="entry name" value="SSL7039 PROTEIN"/>
    <property type="match status" value="1"/>
</dbReference>
<organism evidence="1 2">
    <name type="scientific">Aminobacter niigataensis</name>
    <dbReference type="NCBI Taxonomy" id="83265"/>
    <lineage>
        <taxon>Bacteria</taxon>
        <taxon>Pseudomonadati</taxon>
        <taxon>Pseudomonadota</taxon>
        <taxon>Alphaproteobacteria</taxon>
        <taxon>Hyphomicrobiales</taxon>
        <taxon>Phyllobacteriaceae</taxon>
        <taxon>Aminobacter</taxon>
    </lineage>
</organism>
<proteinExistence type="predicted"/>
<accession>A0ABR6L8I4</accession>
<dbReference type="Proteomes" id="UP000539538">
    <property type="component" value="Unassembled WGS sequence"/>
</dbReference>
<reference evidence="1 2" key="1">
    <citation type="submission" date="2020-08" db="EMBL/GenBank/DDBJ databases">
        <title>Genomic Encyclopedia of Type Strains, Phase IV (KMG-IV): sequencing the most valuable type-strain genomes for metagenomic binning, comparative biology and taxonomic classification.</title>
        <authorList>
            <person name="Goeker M."/>
        </authorList>
    </citation>
    <scope>NUCLEOTIDE SEQUENCE [LARGE SCALE GENOMIC DNA]</scope>
    <source>
        <strain evidence="1 2">DSM 7050</strain>
    </source>
</reference>
<name>A0ABR6L8I4_9HYPH</name>
<gene>
    <name evidence="1" type="ORF">GGQ99_004903</name>
</gene>
<keyword evidence="2" id="KW-1185">Reference proteome</keyword>
<dbReference type="EMBL" id="JACHOT010000010">
    <property type="protein sequence ID" value="MBB4653118.1"/>
    <property type="molecule type" value="Genomic_DNA"/>
</dbReference>
<dbReference type="InterPro" id="IPR014056">
    <property type="entry name" value="TypeIITA-like_toxin_pred"/>
</dbReference>
<evidence type="ECO:0000313" key="1">
    <source>
        <dbReference type="EMBL" id="MBB4653118.1"/>
    </source>
</evidence>